<evidence type="ECO:0000256" key="1">
    <source>
        <dbReference type="SAM" id="MobiDB-lite"/>
    </source>
</evidence>
<organism evidence="2 3">
    <name type="scientific">Trapa natans</name>
    <name type="common">Water chestnut</name>
    <dbReference type="NCBI Taxonomy" id="22666"/>
    <lineage>
        <taxon>Eukaryota</taxon>
        <taxon>Viridiplantae</taxon>
        <taxon>Streptophyta</taxon>
        <taxon>Embryophyta</taxon>
        <taxon>Tracheophyta</taxon>
        <taxon>Spermatophyta</taxon>
        <taxon>Magnoliopsida</taxon>
        <taxon>eudicotyledons</taxon>
        <taxon>Gunneridae</taxon>
        <taxon>Pentapetalae</taxon>
        <taxon>rosids</taxon>
        <taxon>malvids</taxon>
        <taxon>Myrtales</taxon>
        <taxon>Lythraceae</taxon>
        <taxon>Trapa</taxon>
    </lineage>
</organism>
<feature type="compositionally biased region" description="Basic and acidic residues" evidence="1">
    <location>
        <begin position="315"/>
        <end position="337"/>
    </location>
</feature>
<evidence type="ECO:0000313" key="2">
    <source>
        <dbReference type="EMBL" id="KAK4787520.1"/>
    </source>
</evidence>
<comment type="caution">
    <text evidence="2">The sequence shown here is derived from an EMBL/GenBank/DDBJ whole genome shotgun (WGS) entry which is preliminary data.</text>
</comment>
<proteinExistence type="predicted"/>
<accession>A0AAN7R453</accession>
<keyword evidence="3" id="KW-1185">Reference proteome</keyword>
<feature type="compositionally biased region" description="Basic and acidic residues" evidence="1">
    <location>
        <begin position="146"/>
        <end position="158"/>
    </location>
</feature>
<evidence type="ECO:0000313" key="3">
    <source>
        <dbReference type="Proteomes" id="UP001346149"/>
    </source>
</evidence>
<dbReference type="AlphaFoldDB" id="A0AAN7R453"/>
<feature type="region of interest" description="Disordered" evidence="1">
    <location>
        <begin position="137"/>
        <end position="158"/>
    </location>
</feature>
<feature type="region of interest" description="Disordered" evidence="1">
    <location>
        <begin position="312"/>
        <end position="339"/>
    </location>
</feature>
<dbReference type="Proteomes" id="UP001346149">
    <property type="component" value="Unassembled WGS sequence"/>
</dbReference>
<gene>
    <name evidence="2" type="ORF">SAY86_011353</name>
</gene>
<dbReference type="PANTHER" id="PTHR36386">
    <property type="entry name" value="OS06G0683900 PROTEIN"/>
    <property type="match status" value="1"/>
</dbReference>
<name>A0AAN7R453_TRANT</name>
<reference evidence="2 3" key="1">
    <citation type="journal article" date="2023" name="Hortic Res">
        <title>Pangenome of water caltrop reveals structural variations and asymmetric subgenome divergence after allopolyploidization.</title>
        <authorList>
            <person name="Zhang X."/>
            <person name="Chen Y."/>
            <person name="Wang L."/>
            <person name="Yuan Y."/>
            <person name="Fang M."/>
            <person name="Shi L."/>
            <person name="Lu R."/>
            <person name="Comes H.P."/>
            <person name="Ma Y."/>
            <person name="Chen Y."/>
            <person name="Huang G."/>
            <person name="Zhou Y."/>
            <person name="Zheng Z."/>
            <person name="Qiu Y."/>
        </authorList>
    </citation>
    <scope>NUCLEOTIDE SEQUENCE [LARGE SCALE GENOMIC DNA]</scope>
    <source>
        <strain evidence="2">F231</strain>
    </source>
</reference>
<dbReference type="PANTHER" id="PTHR36386:SF1">
    <property type="entry name" value="OS06G0683900 PROTEIN"/>
    <property type="match status" value="1"/>
</dbReference>
<protein>
    <submittedName>
        <fullName evidence="2">Uncharacterized protein</fullName>
    </submittedName>
</protein>
<sequence>MSVLQYPDVFDGPDLQIWNNAAFDHGDSLTWASSNPDCVNLTLSLESDDFSKENRSPDALIENSQVRRLNLNLNLPLQPDSASPVTKGIKWKTSPEEKVQVGRRERDIDAEILEIEKEISRLSSRLEDLCLEKCKASEPPPPPLSKFKEKRQGIRESDEEKKIDASLLWNVKQKNTTRRGVSLGPAEIASAVKLRPSNRPEITPVLSVQNRRKSCFWKIQEIDELQVTKERRKSLSLTVSPKTGKTVSKTQPQKQAWTTVGSKKGVKKEEGLISSIQPKTLFKEGDKSAKKPAKPGRVVPSRYNQMTISAARKRSIPENDKEEADIIDKRRTSHESNAESVKAKKRWDIPREVVLYKSEEAEEDKSTGTLSVARLEEVLPKIKTRRQFVNESPRDSGPAKRAAELAGRRNYFSSDEEDQAHTALCQALSFVEDVEEELNQISLGLTSS</sequence>
<dbReference type="EMBL" id="JAXQNO010000012">
    <property type="protein sequence ID" value="KAK4787520.1"/>
    <property type="molecule type" value="Genomic_DNA"/>
</dbReference>